<proteinExistence type="predicted"/>
<dbReference type="Proteomes" id="UP000772434">
    <property type="component" value="Unassembled WGS sequence"/>
</dbReference>
<dbReference type="AlphaFoldDB" id="A0A9P5P5C2"/>
<feature type="transmembrane region" description="Helical" evidence="1">
    <location>
        <begin position="12"/>
        <end position="30"/>
    </location>
</feature>
<sequence>MLNVSYLFLEHVIGWPPALLIAFASGMFTFGQNISSLIQIYGSLSSLVPVVAVVLFRAVVPIIVCVVTGKRLSHRLEHR</sequence>
<name>A0A9P5P5C2_9AGAR</name>
<feature type="transmembrane region" description="Helical" evidence="1">
    <location>
        <begin position="50"/>
        <end position="69"/>
    </location>
</feature>
<dbReference type="EMBL" id="JADNRY010000553">
    <property type="protein sequence ID" value="KAF9041160.1"/>
    <property type="molecule type" value="Genomic_DNA"/>
</dbReference>
<evidence type="ECO:0000256" key="1">
    <source>
        <dbReference type="SAM" id="Phobius"/>
    </source>
</evidence>
<keyword evidence="1" id="KW-0812">Transmembrane</keyword>
<gene>
    <name evidence="2" type="ORF">BDP27DRAFT_1347353</name>
</gene>
<comment type="caution">
    <text evidence="2">The sequence shown here is derived from an EMBL/GenBank/DDBJ whole genome shotgun (WGS) entry which is preliminary data.</text>
</comment>
<keyword evidence="3" id="KW-1185">Reference proteome</keyword>
<keyword evidence="1" id="KW-0472">Membrane</keyword>
<reference evidence="2" key="1">
    <citation type="submission" date="2020-11" db="EMBL/GenBank/DDBJ databases">
        <authorList>
            <consortium name="DOE Joint Genome Institute"/>
            <person name="Ahrendt S."/>
            <person name="Riley R."/>
            <person name="Andreopoulos W."/>
            <person name="Labutti K."/>
            <person name="Pangilinan J."/>
            <person name="Ruiz-Duenas F.J."/>
            <person name="Barrasa J.M."/>
            <person name="Sanchez-Garcia M."/>
            <person name="Camarero S."/>
            <person name="Miyauchi S."/>
            <person name="Serrano A."/>
            <person name="Linde D."/>
            <person name="Babiker R."/>
            <person name="Drula E."/>
            <person name="Ayuso-Fernandez I."/>
            <person name="Pacheco R."/>
            <person name="Padilla G."/>
            <person name="Ferreira P."/>
            <person name="Barriuso J."/>
            <person name="Kellner H."/>
            <person name="Castanera R."/>
            <person name="Alfaro M."/>
            <person name="Ramirez L."/>
            <person name="Pisabarro A.G."/>
            <person name="Kuo A."/>
            <person name="Tritt A."/>
            <person name="Lipzen A."/>
            <person name="He G."/>
            <person name="Yan M."/>
            <person name="Ng V."/>
            <person name="Cullen D."/>
            <person name="Martin F."/>
            <person name="Rosso M.-N."/>
            <person name="Henrissat B."/>
            <person name="Hibbett D."/>
            <person name="Martinez A.T."/>
            <person name="Grigoriev I.V."/>
        </authorList>
    </citation>
    <scope>NUCLEOTIDE SEQUENCE</scope>
    <source>
        <strain evidence="2">AH 40177</strain>
    </source>
</reference>
<evidence type="ECO:0000313" key="3">
    <source>
        <dbReference type="Proteomes" id="UP000772434"/>
    </source>
</evidence>
<organism evidence="2 3">
    <name type="scientific">Rhodocollybia butyracea</name>
    <dbReference type="NCBI Taxonomy" id="206335"/>
    <lineage>
        <taxon>Eukaryota</taxon>
        <taxon>Fungi</taxon>
        <taxon>Dikarya</taxon>
        <taxon>Basidiomycota</taxon>
        <taxon>Agaricomycotina</taxon>
        <taxon>Agaricomycetes</taxon>
        <taxon>Agaricomycetidae</taxon>
        <taxon>Agaricales</taxon>
        <taxon>Marasmiineae</taxon>
        <taxon>Omphalotaceae</taxon>
        <taxon>Rhodocollybia</taxon>
    </lineage>
</organism>
<evidence type="ECO:0000313" key="2">
    <source>
        <dbReference type="EMBL" id="KAF9041160.1"/>
    </source>
</evidence>
<keyword evidence="1" id="KW-1133">Transmembrane helix</keyword>
<protein>
    <submittedName>
        <fullName evidence="2">Uncharacterized protein</fullName>
    </submittedName>
</protein>
<accession>A0A9P5P5C2</accession>